<keyword evidence="3" id="KW-1185">Reference proteome</keyword>
<dbReference type="EMBL" id="JBHSSJ010000007">
    <property type="protein sequence ID" value="MFC6275227.1"/>
    <property type="molecule type" value="Genomic_DNA"/>
</dbReference>
<dbReference type="RefSeq" id="WP_164510984.1">
    <property type="nucleotide sequence ID" value="NZ_JBHSSJ010000007.1"/>
</dbReference>
<gene>
    <name evidence="2" type="ORF">ACFQET_06815</name>
</gene>
<keyword evidence="1" id="KW-0472">Membrane</keyword>
<sequence>MKRIVPGLLGVIVVGGIVIYQQMRHLPWIVMLETGILGIGVVFSILHFISVWRNRH</sequence>
<protein>
    <recommendedName>
        <fullName evidence="4">DUF3188 domain-containing protein</fullName>
    </recommendedName>
</protein>
<comment type="caution">
    <text evidence="2">The sequence shown here is derived from an EMBL/GenBank/DDBJ whole genome shotgun (WGS) entry which is preliminary data.</text>
</comment>
<evidence type="ECO:0008006" key="4">
    <source>
        <dbReference type="Google" id="ProtNLM"/>
    </source>
</evidence>
<keyword evidence="1" id="KW-0812">Transmembrane</keyword>
<feature type="transmembrane region" description="Helical" evidence="1">
    <location>
        <begin position="29"/>
        <end position="52"/>
    </location>
</feature>
<organism evidence="2 3">
    <name type="scientific">Levilactobacillus tangyuanensis</name>
    <dbReference type="NCBI Taxonomy" id="2486021"/>
    <lineage>
        <taxon>Bacteria</taxon>
        <taxon>Bacillati</taxon>
        <taxon>Bacillota</taxon>
        <taxon>Bacilli</taxon>
        <taxon>Lactobacillales</taxon>
        <taxon>Lactobacillaceae</taxon>
        <taxon>Levilactobacillus</taxon>
    </lineage>
</organism>
<keyword evidence="1" id="KW-1133">Transmembrane helix</keyword>
<evidence type="ECO:0000313" key="2">
    <source>
        <dbReference type="EMBL" id="MFC6275227.1"/>
    </source>
</evidence>
<reference evidence="3" key="1">
    <citation type="journal article" date="2019" name="Int. J. Syst. Evol. Microbiol.">
        <title>The Global Catalogue of Microorganisms (GCM) 10K type strain sequencing project: providing services to taxonomists for standard genome sequencing and annotation.</title>
        <authorList>
            <consortium name="The Broad Institute Genomics Platform"/>
            <consortium name="The Broad Institute Genome Sequencing Center for Infectious Disease"/>
            <person name="Wu L."/>
            <person name="Ma J."/>
        </authorList>
    </citation>
    <scope>NUCLEOTIDE SEQUENCE [LARGE SCALE GENOMIC DNA]</scope>
    <source>
        <strain evidence="3">CCM 8907</strain>
    </source>
</reference>
<dbReference type="Proteomes" id="UP001596191">
    <property type="component" value="Unassembled WGS sequence"/>
</dbReference>
<evidence type="ECO:0000256" key="1">
    <source>
        <dbReference type="SAM" id="Phobius"/>
    </source>
</evidence>
<accession>A0ABW1TQ22</accession>
<evidence type="ECO:0000313" key="3">
    <source>
        <dbReference type="Proteomes" id="UP001596191"/>
    </source>
</evidence>
<name>A0ABW1TQ22_9LACO</name>
<feature type="transmembrane region" description="Helical" evidence="1">
    <location>
        <begin position="7"/>
        <end position="23"/>
    </location>
</feature>
<proteinExistence type="predicted"/>